<feature type="compositionally biased region" description="Gly residues" evidence="1">
    <location>
        <begin position="11"/>
        <end position="30"/>
    </location>
</feature>
<accession>A0A975CGN6</accession>
<sequence length="222" mass="24131">MGALPAAAARGGAGCGGAGGVRISPSGGGRAARRGARAARRAGAARVGAAGRAHRAAAHARRQRTAGRWRARRGGRRAAATPPPPPARSESNGYAIHWQRPVQRTADDGVEVVTEGWRHGVRLVVTSGGGMGQVEVRPTRGGWPNQVQVEFRYAPDRPFDALEGMRFQVINPAHTAGDEVPPLVPDNFVFWQRDGRFWLDLPNGWLRRQQTLRIAWVDFYRR</sequence>
<feature type="region of interest" description="Disordered" evidence="1">
    <location>
        <begin position="1"/>
        <end position="92"/>
    </location>
</feature>
<dbReference type="Proteomes" id="UP000663903">
    <property type="component" value="Chromosome"/>
</dbReference>
<feature type="compositionally biased region" description="Low complexity" evidence="1">
    <location>
        <begin position="1"/>
        <end position="10"/>
    </location>
</feature>
<evidence type="ECO:0000256" key="1">
    <source>
        <dbReference type="SAM" id="MobiDB-lite"/>
    </source>
</evidence>
<organism evidence="2 3">
    <name type="scientific">Ottowia testudinis</name>
    <dbReference type="NCBI Taxonomy" id="2816950"/>
    <lineage>
        <taxon>Bacteria</taxon>
        <taxon>Pseudomonadati</taxon>
        <taxon>Pseudomonadota</taxon>
        <taxon>Betaproteobacteria</taxon>
        <taxon>Burkholderiales</taxon>
        <taxon>Comamonadaceae</taxon>
        <taxon>Ottowia</taxon>
    </lineage>
</organism>
<feature type="compositionally biased region" description="Basic residues" evidence="1">
    <location>
        <begin position="52"/>
        <end position="76"/>
    </location>
</feature>
<protein>
    <submittedName>
        <fullName evidence="2">Uncharacterized protein</fullName>
    </submittedName>
</protein>
<reference evidence="2" key="1">
    <citation type="submission" date="2021-03" db="EMBL/GenBank/DDBJ databases">
        <title>Ottowia sp. 27C isolated from the cloaca of a Giant Asian pond turtle (Heosemys grandis).</title>
        <authorList>
            <person name="Spergser J."/>
            <person name="Busse H.-J."/>
        </authorList>
    </citation>
    <scope>NUCLEOTIDE SEQUENCE</scope>
    <source>
        <strain evidence="2">27C</strain>
    </source>
</reference>
<dbReference type="RefSeq" id="WP_208008970.1">
    <property type="nucleotide sequence ID" value="NZ_CP071796.1"/>
</dbReference>
<dbReference type="KEGG" id="otd:J1M35_19740"/>
<dbReference type="AlphaFoldDB" id="A0A975CGN6"/>
<gene>
    <name evidence="2" type="ORF">J1M35_19740</name>
</gene>
<dbReference type="EMBL" id="CP071796">
    <property type="protein sequence ID" value="QTD45219.1"/>
    <property type="molecule type" value="Genomic_DNA"/>
</dbReference>
<proteinExistence type="predicted"/>
<evidence type="ECO:0000313" key="2">
    <source>
        <dbReference type="EMBL" id="QTD45219.1"/>
    </source>
</evidence>
<keyword evidence="3" id="KW-1185">Reference proteome</keyword>
<evidence type="ECO:0000313" key="3">
    <source>
        <dbReference type="Proteomes" id="UP000663903"/>
    </source>
</evidence>
<name>A0A975CGN6_9BURK</name>
<feature type="compositionally biased region" description="Basic residues" evidence="1">
    <location>
        <begin position="31"/>
        <end position="40"/>
    </location>
</feature>
<feature type="compositionally biased region" description="Low complexity" evidence="1">
    <location>
        <begin position="41"/>
        <end position="51"/>
    </location>
</feature>